<dbReference type="InterPro" id="IPR033942">
    <property type="entry name" value="IMPase"/>
</dbReference>
<dbReference type="EC" id="3.1.3.25" evidence="8"/>
<keyword evidence="6 7" id="KW-0460">Magnesium</keyword>
<dbReference type="PRINTS" id="PR01959">
    <property type="entry name" value="SBIMPHPHTASE"/>
</dbReference>
<dbReference type="GO" id="GO:0046872">
    <property type="term" value="F:metal ion binding"/>
    <property type="evidence" value="ECO:0007669"/>
    <property type="project" value="UniProtKB-KW"/>
</dbReference>
<evidence type="ECO:0000256" key="3">
    <source>
        <dbReference type="ARBA" id="ARBA00009759"/>
    </source>
</evidence>
<protein>
    <recommendedName>
        <fullName evidence="8">Inositol-1-monophosphatase</fullName>
        <ecNumber evidence="8">3.1.3.25</ecNumber>
    </recommendedName>
</protein>
<feature type="binding site" evidence="7">
    <location>
        <position position="83"/>
    </location>
    <ligand>
        <name>Mg(2+)</name>
        <dbReference type="ChEBI" id="CHEBI:18420"/>
        <label>1</label>
        <note>catalytic</note>
    </ligand>
</feature>
<dbReference type="InterPro" id="IPR020583">
    <property type="entry name" value="Inositol_monoP_metal-BS"/>
</dbReference>
<dbReference type="CDD" id="cd01639">
    <property type="entry name" value="IMPase"/>
    <property type="match status" value="1"/>
</dbReference>
<proteinExistence type="inferred from homology"/>
<evidence type="ECO:0000256" key="2">
    <source>
        <dbReference type="ARBA" id="ARBA00001946"/>
    </source>
</evidence>
<accession>A0A7Y2H2S0</accession>
<keyword evidence="5 8" id="KW-0378">Hydrolase</keyword>
<dbReference type="Gene3D" id="3.30.540.10">
    <property type="entry name" value="Fructose-1,6-Bisphosphatase, subunit A, domain 1"/>
    <property type="match status" value="1"/>
</dbReference>
<gene>
    <name evidence="9" type="ORF">HKN21_11610</name>
</gene>
<dbReference type="InterPro" id="IPR022337">
    <property type="entry name" value="Inositol_monophosphatase_SuhB"/>
</dbReference>
<organism evidence="9 10">
    <name type="scientific">Eiseniibacteriota bacterium</name>
    <dbReference type="NCBI Taxonomy" id="2212470"/>
    <lineage>
        <taxon>Bacteria</taxon>
        <taxon>Candidatus Eiseniibacteriota</taxon>
    </lineage>
</organism>
<evidence type="ECO:0000256" key="8">
    <source>
        <dbReference type="RuleBase" id="RU364068"/>
    </source>
</evidence>
<evidence type="ECO:0000313" key="10">
    <source>
        <dbReference type="Proteomes" id="UP000547674"/>
    </source>
</evidence>
<comment type="cofactor">
    <cofactor evidence="2 7 8">
        <name>Mg(2+)</name>
        <dbReference type="ChEBI" id="CHEBI:18420"/>
    </cofactor>
</comment>
<reference evidence="9 10" key="1">
    <citation type="submission" date="2020-03" db="EMBL/GenBank/DDBJ databases">
        <title>Metabolic flexibility allows generalist bacteria to become dominant in a frequently disturbed ecosystem.</title>
        <authorList>
            <person name="Chen Y.-J."/>
            <person name="Leung P.M."/>
            <person name="Bay S.K."/>
            <person name="Hugenholtz P."/>
            <person name="Kessler A.J."/>
            <person name="Shelley G."/>
            <person name="Waite D.W."/>
            <person name="Cook P.L."/>
            <person name="Greening C."/>
        </authorList>
    </citation>
    <scope>NUCLEOTIDE SEQUENCE [LARGE SCALE GENOMIC DNA]</scope>
    <source>
        <strain evidence="9">SS_bin_28</strain>
    </source>
</reference>
<dbReference type="InterPro" id="IPR020550">
    <property type="entry name" value="Inositol_monophosphatase_CS"/>
</dbReference>
<evidence type="ECO:0000256" key="4">
    <source>
        <dbReference type="ARBA" id="ARBA00022723"/>
    </source>
</evidence>
<name>A0A7Y2H2S0_UNCEI</name>
<dbReference type="PANTHER" id="PTHR20854:SF4">
    <property type="entry name" value="INOSITOL-1-MONOPHOSPHATASE-RELATED"/>
    <property type="match status" value="1"/>
</dbReference>
<feature type="binding site" evidence="7">
    <location>
        <position position="67"/>
    </location>
    <ligand>
        <name>Mg(2+)</name>
        <dbReference type="ChEBI" id="CHEBI:18420"/>
        <label>1</label>
        <note>catalytic</note>
    </ligand>
</feature>
<feature type="binding site" evidence="7">
    <location>
        <position position="85"/>
    </location>
    <ligand>
        <name>Mg(2+)</name>
        <dbReference type="ChEBI" id="CHEBI:18420"/>
        <label>1</label>
        <note>catalytic</note>
    </ligand>
</feature>
<dbReference type="GO" id="GO:0007165">
    <property type="term" value="P:signal transduction"/>
    <property type="evidence" value="ECO:0007669"/>
    <property type="project" value="TreeGrafter"/>
</dbReference>
<dbReference type="EMBL" id="JABDJR010000468">
    <property type="protein sequence ID" value="NNF07399.1"/>
    <property type="molecule type" value="Genomic_DNA"/>
</dbReference>
<dbReference type="PROSITE" id="PS00630">
    <property type="entry name" value="IMP_2"/>
    <property type="match status" value="1"/>
</dbReference>
<comment type="similarity">
    <text evidence="3 8">Belongs to the inositol monophosphatase superfamily.</text>
</comment>
<dbReference type="GO" id="GO:0046854">
    <property type="term" value="P:phosphatidylinositol phosphate biosynthetic process"/>
    <property type="evidence" value="ECO:0007669"/>
    <property type="project" value="InterPro"/>
</dbReference>
<dbReference type="Gene3D" id="3.40.190.80">
    <property type="match status" value="1"/>
</dbReference>
<dbReference type="PRINTS" id="PR00377">
    <property type="entry name" value="IMPHPHTASES"/>
</dbReference>
<dbReference type="Proteomes" id="UP000547674">
    <property type="component" value="Unassembled WGS sequence"/>
</dbReference>
<dbReference type="GO" id="GO:0006020">
    <property type="term" value="P:inositol metabolic process"/>
    <property type="evidence" value="ECO:0007669"/>
    <property type="project" value="TreeGrafter"/>
</dbReference>
<keyword evidence="4 7" id="KW-0479">Metal-binding</keyword>
<dbReference type="GO" id="GO:0008934">
    <property type="term" value="F:inositol monophosphate 1-phosphatase activity"/>
    <property type="evidence" value="ECO:0007669"/>
    <property type="project" value="InterPro"/>
</dbReference>
<evidence type="ECO:0000313" key="9">
    <source>
        <dbReference type="EMBL" id="NNF07399.1"/>
    </source>
</evidence>
<dbReference type="PROSITE" id="PS00629">
    <property type="entry name" value="IMP_1"/>
    <property type="match status" value="1"/>
</dbReference>
<dbReference type="Pfam" id="PF00459">
    <property type="entry name" value="Inositol_P"/>
    <property type="match status" value="1"/>
</dbReference>
<evidence type="ECO:0000256" key="1">
    <source>
        <dbReference type="ARBA" id="ARBA00001033"/>
    </source>
</evidence>
<dbReference type="SUPFAM" id="SSF56655">
    <property type="entry name" value="Carbohydrate phosphatase"/>
    <property type="match status" value="1"/>
</dbReference>
<dbReference type="FunFam" id="3.40.190.80:FF:000002">
    <property type="entry name" value="Inositol-1-monophosphatase"/>
    <property type="match status" value="1"/>
</dbReference>
<feature type="binding site" evidence="7">
    <location>
        <position position="86"/>
    </location>
    <ligand>
        <name>Mg(2+)</name>
        <dbReference type="ChEBI" id="CHEBI:18420"/>
        <label>1</label>
        <note>catalytic</note>
    </ligand>
</feature>
<comment type="caution">
    <text evidence="9">The sequence shown here is derived from an EMBL/GenBank/DDBJ whole genome shotgun (WGS) entry which is preliminary data.</text>
</comment>
<sequence>MTQLPSLENVSRIAQSAGHILMDWFGRLENVELKGSIDLVTDADRAAEAHLVEALGTLFPEAAILAEEGSGHDTASAYRWLVDPLDGTTNFAHGYPVFCVSLGLEFEGEVVLGVVHDPTRKETFAAERGQGATLNGEPLAVGKRDAISQALLMTGFPYDVHHDERNNLGHFIGFMKQARALRRDGSAALNLAYVAAGRVDGYWEEKLNPWDLAAGSLLVTEAGGCVSDYAGGDTFLTEGNVVAANPELHRVLLEQIQREEQREPKRSVGWSSIKK</sequence>
<dbReference type="FunFam" id="3.30.540.10:FF:000003">
    <property type="entry name" value="Inositol-1-monophosphatase"/>
    <property type="match status" value="1"/>
</dbReference>
<dbReference type="InterPro" id="IPR000760">
    <property type="entry name" value="Inositol_monophosphatase-like"/>
</dbReference>
<evidence type="ECO:0000256" key="7">
    <source>
        <dbReference type="PIRSR" id="PIRSR600760-2"/>
    </source>
</evidence>
<dbReference type="PANTHER" id="PTHR20854">
    <property type="entry name" value="INOSITOL MONOPHOSPHATASE"/>
    <property type="match status" value="1"/>
</dbReference>
<evidence type="ECO:0000256" key="6">
    <source>
        <dbReference type="ARBA" id="ARBA00022842"/>
    </source>
</evidence>
<evidence type="ECO:0000256" key="5">
    <source>
        <dbReference type="ARBA" id="ARBA00022801"/>
    </source>
</evidence>
<dbReference type="AlphaFoldDB" id="A0A7Y2H2S0"/>
<feature type="binding site" evidence="7">
    <location>
        <position position="211"/>
    </location>
    <ligand>
        <name>Mg(2+)</name>
        <dbReference type="ChEBI" id="CHEBI:18420"/>
        <label>1</label>
        <note>catalytic</note>
    </ligand>
</feature>
<comment type="catalytic activity">
    <reaction evidence="1 8">
        <text>a myo-inositol phosphate + H2O = myo-inositol + phosphate</text>
        <dbReference type="Rhea" id="RHEA:24056"/>
        <dbReference type="ChEBI" id="CHEBI:15377"/>
        <dbReference type="ChEBI" id="CHEBI:17268"/>
        <dbReference type="ChEBI" id="CHEBI:43474"/>
        <dbReference type="ChEBI" id="CHEBI:84139"/>
        <dbReference type="EC" id="3.1.3.25"/>
    </reaction>
</comment>